<dbReference type="PIRSF" id="PIRSF000047">
    <property type="entry name" value="Cytochrome_CYPVIIA1"/>
    <property type="match status" value="1"/>
</dbReference>
<dbReference type="Proteomes" id="UP001209878">
    <property type="component" value="Unassembled WGS sequence"/>
</dbReference>
<keyword evidence="5 13" id="KW-0349">Heme</keyword>
<dbReference type="InterPro" id="IPR036396">
    <property type="entry name" value="Cyt_P450_sf"/>
</dbReference>
<evidence type="ECO:0000256" key="3">
    <source>
        <dbReference type="ARBA" id="ARBA00004860"/>
    </source>
</evidence>
<dbReference type="SUPFAM" id="SSF48264">
    <property type="entry name" value="Cytochrome P450"/>
    <property type="match status" value="1"/>
</dbReference>
<dbReference type="InterPro" id="IPR050529">
    <property type="entry name" value="CYP450_sterol_14alpha_dmase"/>
</dbReference>
<dbReference type="AlphaFoldDB" id="A0AAD9PDJ9"/>
<dbReference type="PRINTS" id="PR00465">
    <property type="entry name" value="EP450IV"/>
</dbReference>
<comment type="pathway">
    <text evidence="3">Lipid metabolism; bile acid biosynthesis.</text>
</comment>
<dbReference type="InterPro" id="IPR002403">
    <property type="entry name" value="Cyt_P450_E_grp-IV"/>
</dbReference>
<evidence type="ECO:0000256" key="14">
    <source>
        <dbReference type="PIRSR" id="PIRSR000047-1"/>
    </source>
</evidence>
<evidence type="ECO:0000256" key="11">
    <source>
        <dbReference type="ARBA" id="ARBA00023136"/>
    </source>
</evidence>
<dbReference type="EMBL" id="JAODUO010000025">
    <property type="protein sequence ID" value="KAK2192673.1"/>
    <property type="molecule type" value="Genomic_DNA"/>
</dbReference>
<evidence type="ECO:0000256" key="15">
    <source>
        <dbReference type="PIRSR" id="PIRSR000047-2"/>
    </source>
</evidence>
<keyword evidence="12" id="KW-0753">Steroid metabolism</keyword>
<feature type="binding site" description="axial binding residue" evidence="14">
    <location>
        <position position="421"/>
    </location>
    <ligand>
        <name>heme</name>
        <dbReference type="ChEBI" id="CHEBI:30413"/>
    </ligand>
    <ligandPart>
        <name>Fe</name>
        <dbReference type="ChEBI" id="CHEBI:18248"/>
    </ligandPart>
</feature>
<dbReference type="InterPro" id="IPR024204">
    <property type="entry name" value="Cyt_P450_CYP7A1-type"/>
</dbReference>
<evidence type="ECO:0000256" key="2">
    <source>
        <dbReference type="ARBA" id="ARBA00004586"/>
    </source>
</evidence>
<evidence type="ECO:0000256" key="4">
    <source>
        <dbReference type="ARBA" id="ARBA00010617"/>
    </source>
</evidence>
<gene>
    <name evidence="16" type="ORF">NP493_25g02015</name>
</gene>
<dbReference type="GO" id="GO:0008395">
    <property type="term" value="F:steroid hydroxylase activity"/>
    <property type="evidence" value="ECO:0007669"/>
    <property type="project" value="TreeGrafter"/>
</dbReference>
<accession>A0AAD9PDJ9</accession>
<keyword evidence="17" id="KW-1185">Reference proteome</keyword>
<keyword evidence="8" id="KW-0560">Oxidoreductase</keyword>
<feature type="binding site" evidence="15">
    <location>
        <position position="112"/>
    </location>
    <ligand>
        <name>substrate</name>
    </ligand>
</feature>
<evidence type="ECO:0000256" key="10">
    <source>
        <dbReference type="ARBA" id="ARBA00023098"/>
    </source>
</evidence>
<dbReference type="GO" id="GO:0042632">
    <property type="term" value="P:cholesterol homeostasis"/>
    <property type="evidence" value="ECO:0007669"/>
    <property type="project" value="TreeGrafter"/>
</dbReference>
<dbReference type="GO" id="GO:0006699">
    <property type="term" value="P:bile acid biosynthetic process"/>
    <property type="evidence" value="ECO:0007669"/>
    <property type="project" value="TreeGrafter"/>
</dbReference>
<evidence type="ECO:0000256" key="9">
    <source>
        <dbReference type="ARBA" id="ARBA00023004"/>
    </source>
</evidence>
<keyword evidence="11 13" id="KW-0472">Membrane</keyword>
<evidence type="ECO:0008006" key="18">
    <source>
        <dbReference type="Google" id="ProtNLM"/>
    </source>
</evidence>
<comment type="subcellular location">
    <subcellularLocation>
        <location evidence="2 13">Endoplasmic reticulum membrane</location>
    </subcellularLocation>
</comment>
<dbReference type="GO" id="GO:0020037">
    <property type="term" value="F:heme binding"/>
    <property type="evidence" value="ECO:0007669"/>
    <property type="project" value="InterPro"/>
</dbReference>
<keyword evidence="9 13" id="KW-0408">Iron</keyword>
<evidence type="ECO:0000313" key="17">
    <source>
        <dbReference type="Proteomes" id="UP001209878"/>
    </source>
</evidence>
<dbReference type="GO" id="GO:0005506">
    <property type="term" value="F:iron ion binding"/>
    <property type="evidence" value="ECO:0007669"/>
    <property type="project" value="InterPro"/>
</dbReference>
<keyword evidence="6 13" id="KW-0479">Metal-binding</keyword>
<dbReference type="PANTHER" id="PTHR24304">
    <property type="entry name" value="CYTOCHROME P450 FAMILY 7"/>
    <property type="match status" value="1"/>
</dbReference>
<comment type="caution">
    <text evidence="16">The sequence shown here is derived from an EMBL/GenBank/DDBJ whole genome shotgun (WGS) entry which is preliminary data.</text>
</comment>
<reference evidence="16" key="1">
    <citation type="journal article" date="2023" name="Mol. Biol. Evol.">
        <title>Third-Generation Sequencing Reveals the Adaptive Role of the Epigenome in Three Deep-Sea Polychaetes.</title>
        <authorList>
            <person name="Perez M."/>
            <person name="Aroh O."/>
            <person name="Sun Y."/>
            <person name="Lan Y."/>
            <person name="Juniper S.K."/>
            <person name="Young C.R."/>
            <person name="Angers B."/>
            <person name="Qian P.Y."/>
        </authorList>
    </citation>
    <scope>NUCLEOTIDE SEQUENCE</scope>
    <source>
        <strain evidence="16">R07B-5</strain>
    </source>
</reference>
<evidence type="ECO:0000256" key="6">
    <source>
        <dbReference type="ARBA" id="ARBA00022723"/>
    </source>
</evidence>
<dbReference type="InterPro" id="IPR001128">
    <property type="entry name" value="Cyt_P450"/>
</dbReference>
<evidence type="ECO:0000256" key="7">
    <source>
        <dbReference type="ARBA" id="ARBA00022824"/>
    </source>
</evidence>
<evidence type="ECO:0000256" key="5">
    <source>
        <dbReference type="ARBA" id="ARBA00022617"/>
    </source>
</evidence>
<evidence type="ECO:0000256" key="12">
    <source>
        <dbReference type="ARBA" id="ARBA00023221"/>
    </source>
</evidence>
<sequence>MLAAVILVCLATVLTVILLFAASIFRKRRPGEPPVVAGSLLWGSAADFSRHAVNFLHKCRSVYGDVFTLRLVNQYITIVMDPHSIEALSKERNFDFDPIQKQVNWNVFNFSLVEPKKMIKDTGRTVRGTYMKRGMTSYVDNLNMACDDMHPDNNNVTEEWAAEGLRDFAAKTIFDALFNSIFGRQQSSATFSSQKVYENFEVFHEYFNYLWLGVPKKCFPAAMKALGGLLAQPSADQLLAADDTCDYIKNAIDYMRLHGQSDSDIKGHNLVYLHVNYNTFRLAFWAINHVLEDPKAHEALVAELREAVDAKVDSDNLATFTARDVEDLKILDSVVQETCRLASGVFMVRYITKDTQFEDSNGKTHLMRQGDRVAIYPPAIHKDPEIFDEPTVFKYDRFIDATFYKNGKELRNPVIAFGTLCPGKRYALLQLKWYLLTAFTRFDLRLQPGAKAEYDYRYHGHEVLPPVDDVNIDYRPRSEFARLDFASE</sequence>
<dbReference type="GO" id="GO:0016705">
    <property type="term" value="F:oxidoreductase activity, acting on paired donors, with incorporation or reduction of molecular oxygen"/>
    <property type="evidence" value="ECO:0007669"/>
    <property type="project" value="InterPro"/>
</dbReference>
<feature type="binding site" evidence="15">
    <location>
        <position position="372"/>
    </location>
    <ligand>
        <name>substrate</name>
    </ligand>
</feature>
<dbReference type="Gene3D" id="1.10.630.10">
    <property type="entry name" value="Cytochrome P450"/>
    <property type="match status" value="1"/>
</dbReference>
<feature type="binding site" evidence="15">
    <location>
        <position position="278"/>
    </location>
    <ligand>
        <name>substrate</name>
    </ligand>
</feature>
<keyword evidence="10" id="KW-0443">Lipid metabolism</keyword>
<keyword evidence="7 13" id="KW-0256">Endoplasmic reticulum</keyword>
<name>A0AAD9PDJ9_RIDPI</name>
<evidence type="ECO:0000256" key="13">
    <source>
        <dbReference type="PIRNR" id="PIRNR000047"/>
    </source>
</evidence>
<dbReference type="Pfam" id="PF00067">
    <property type="entry name" value="p450"/>
    <property type="match status" value="2"/>
</dbReference>
<protein>
    <recommendedName>
        <fullName evidence="18">Cytochrome P450</fullName>
    </recommendedName>
</protein>
<evidence type="ECO:0000313" key="16">
    <source>
        <dbReference type="EMBL" id="KAK2192673.1"/>
    </source>
</evidence>
<dbReference type="GO" id="GO:0005789">
    <property type="term" value="C:endoplasmic reticulum membrane"/>
    <property type="evidence" value="ECO:0007669"/>
    <property type="project" value="UniProtKB-SubCell"/>
</dbReference>
<proteinExistence type="inferred from homology"/>
<organism evidence="16 17">
    <name type="scientific">Ridgeia piscesae</name>
    <name type="common">Tubeworm</name>
    <dbReference type="NCBI Taxonomy" id="27915"/>
    <lineage>
        <taxon>Eukaryota</taxon>
        <taxon>Metazoa</taxon>
        <taxon>Spiralia</taxon>
        <taxon>Lophotrochozoa</taxon>
        <taxon>Annelida</taxon>
        <taxon>Polychaeta</taxon>
        <taxon>Sedentaria</taxon>
        <taxon>Canalipalpata</taxon>
        <taxon>Sabellida</taxon>
        <taxon>Siboglinidae</taxon>
        <taxon>Ridgeia</taxon>
    </lineage>
</organism>
<dbReference type="PANTHER" id="PTHR24304:SF4">
    <property type="entry name" value="CYTOCHROME P450"/>
    <property type="match status" value="1"/>
</dbReference>
<evidence type="ECO:0000256" key="1">
    <source>
        <dbReference type="ARBA" id="ARBA00001971"/>
    </source>
</evidence>
<comment type="similarity">
    <text evidence="4 13">Belongs to the cytochrome P450 family.</text>
</comment>
<comment type="cofactor">
    <cofactor evidence="1 13 14">
        <name>heme</name>
        <dbReference type="ChEBI" id="CHEBI:30413"/>
    </cofactor>
</comment>
<evidence type="ECO:0000256" key="8">
    <source>
        <dbReference type="ARBA" id="ARBA00023002"/>
    </source>
</evidence>